<evidence type="ECO:0000313" key="2">
    <source>
        <dbReference type="EMBL" id="SVE43003.1"/>
    </source>
</evidence>
<dbReference type="InterPro" id="IPR036380">
    <property type="entry name" value="Isochorismatase-like_sf"/>
</dbReference>
<dbReference type="Pfam" id="PF00857">
    <property type="entry name" value="Isochorismatase"/>
    <property type="match status" value="1"/>
</dbReference>
<feature type="domain" description="Isochorismatase-like" evidence="1">
    <location>
        <begin position="21"/>
        <end position="167"/>
    </location>
</feature>
<dbReference type="PANTHER" id="PTHR14119">
    <property type="entry name" value="HYDROLASE"/>
    <property type="match status" value="1"/>
</dbReference>
<dbReference type="AlphaFoldDB" id="A0A383DFB0"/>
<dbReference type="PANTHER" id="PTHR14119:SF3">
    <property type="entry name" value="ISOCHORISMATASE DOMAIN-CONTAINING PROTEIN 2"/>
    <property type="match status" value="1"/>
</dbReference>
<sequence length="195" mass="21301">KSNKMPKERSQTDAPLGLAGLVVDLQPVFLDLVHETTNFSSNCRFLIESLNLFQIPLFFTEQVPEKLGHTADDFLSLAPTAPIFEKETFSALGANGLLDAFAHNGIEHLLLAGVETPICVYLTALEALSADLEVTILTDCVSCRRPSDGEWVLRKLAAAGCHLLPVESVFYGILGVANHPHFRAFTKLVNNRTPS</sequence>
<protein>
    <recommendedName>
        <fullName evidence="1">Isochorismatase-like domain-containing protein</fullName>
    </recommendedName>
</protein>
<dbReference type="Gene3D" id="3.40.50.850">
    <property type="entry name" value="Isochorismatase-like"/>
    <property type="match status" value="1"/>
</dbReference>
<accession>A0A383DFB0</accession>
<organism evidence="2">
    <name type="scientific">marine metagenome</name>
    <dbReference type="NCBI Taxonomy" id="408172"/>
    <lineage>
        <taxon>unclassified sequences</taxon>
        <taxon>metagenomes</taxon>
        <taxon>ecological metagenomes</taxon>
    </lineage>
</organism>
<dbReference type="SUPFAM" id="SSF52499">
    <property type="entry name" value="Isochorismatase-like hydrolases"/>
    <property type="match status" value="1"/>
</dbReference>
<name>A0A383DFB0_9ZZZZ</name>
<dbReference type="InterPro" id="IPR050993">
    <property type="entry name" value="Isochorismatase_domain"/>
</dbReference>
<dbReference type="EMBL" id="UINC01216740">
    <property type="protein sequence ID" value="SVE43003.1"/>
    <property type="molecule type" value="Genomic_DNA"/>
</dbReference>
<dbReference type="InterPro" id="IPR000868">
    <property type="entry name" value="Isochorismatase-like_dom"/>
</dbReference>
<gene>
    <name evidence="2" type="ORF">METZ01_LOCUS495857</name>
</gene>
<feature type="non-terminal residue" evidence="2">
    <location>
        <position position="1"/>
    </location>
</feature>
<evidence type="ECO:0000259" key="1">
    <source>
        <dbReference type="Pfam" id="PF00857"/>
    </source>
</evidence>
<reference evidence="2" key="1">
    <citation type="submission" date="2018-05" db="EMBL/GenBank/DDBJ databases">
        <authorList>
            <person name="Lanie J.A."/>
            <person name="Ng W.-L."/>
            <person name="Kazmierczak K.M."/>
            <person name="Andrzejewski T.M."/>
            <person name="Davidsen T.M."/>
            <person name="Wayne K.J."/>
            <person name="Tettelin H."/>
            <person name="Glass J.I."/>
            <person name="Rusch D."/>
            <person name="Podicherti R."/>
            <person name="Tsui H.-C.T."/>
            <person name="Winkler M.E."/>
        </authorList>
    </citation>
    <scope>NUCLEOTIDE SEQUENCE</scope>
</reference>
<proteinExistence type="predicted"/>